<sequence>MQSPFDVPELFVTILQNLDPLDLVHATKVNRSARDLIRDNAVLHQAIGRTPDPECNIWVHILGRCGKDHKIYPGMTINIPHGSGYHFMRGTYPKWSNAKMPTHHLEIVLHFGLQTGHASGKNSILIRLLDVLGIGRGILLCQPPVKKAELWQRYDRFQEAKEKFGKGSFYSVAHQITSDTGITIGDLSDAAQHLQDARARQTIDLSPDGRKGGTNASPQDKPPCFKVRFELELKNGEPMAAAWNAEVQENSKESLYAEYVADMCNDGEAEEDILSFDERRLDASRKAVPRP</sequence>
<evidence type="ECO:0000313" key="4">
    <source>
        <dbReference type="Proteomes" id="UP001271007"/>
    </source>
</evidence>
<dbReference type="AlphaFoldDB" id="A0AAJ0LXP7"/>
<keyword evidence="4" id="KW-1185">Reference proteome</keyword>
<organism evidence="3 4">
    <name type="scientific">Extremus antarcticus</name>
    <dbReference type="NCBI Taxonomy" id="702011"/>
    <lineage>
        <taxon>Eukaryota</taxon>
        <taxon>Fungi</taxon>
        <taxon>Dikarya</taxon>
        <taxon>Ascomycota</taxon>
        <taxon>Pezizomycotina</taxon>
        <taxon>Dothideomycetes</taxon>
        <taxon>Dothideomycetidae</taxon>
        <taxon>Mycosphaerellales</taxon>
        <taxon>Extremaceae</taxon>
        <taxon>Extremus</taxon>
    </lineage>
</organism>
<dbReference type="InterPro" id="IPR001810">
    <property type="entry name" value="F-box_dom"/>
</dbReference>
<dbReference type="EMBL" id="JAWDJX010000001">
    <property type="protein sequence ID" value="KAK3059235.1"/>
    <property type="molecule type" value="Genomic_DNA"/>
</dbReference>
<reference evidence="3" key="1">
    <citation type="submission" date="2023-04" db="EMBL/GenBank/DDBJ databases">
        <title>Black Yeasts Isolated from many extreme environments.</title>
        <authorList>
            <person name="Coleine C."/>
            <person name="Stajich J.E."/>
            <person name="Selbmann L."/>
        </authorList>
    </citation>
    <scope>NUCLEOTIDE SEQUENCE</scope>
    <source>
        <strain evidence="3">CCFEE 5312</strain>
    </source>
</reference>
<feature type="domain" description="F-box" evidence="2">
    <location>
        <begin position="9"/>
        <end position="41"/>
    </location>
</feature>
<dbReference type="InterPro" id="IPR036047">
    <property type="entry name" value="F-box-like_dom_sf"/>
</dbReference>
<comment type="caution">
    <text evidence="3">The sequence shown here is derived from an EMBL/GenBank/DDBJ whole genome shotgun (WGS) entry which is preliminary data.</text>
</comment>
<name>A0AAJ0LXP7_9PEZI</name>
<accession>A0AAJ0LXP7</accession>
<protein>
    <recommendedName>
        <fullName evidence="2">F-box domain-containing protein</fullName>
    </recommendedName>
</protein>
<feature type="compositionally biased region" description="Basic and acidic residues" evidence="1">
    <location>
        <begin position="201"/>
        <end position="211"/>
    </location>
</feature>
<dbReference type="SUPFAM" id="SSF81383">
    <property type="entry name" value="F-box domain"/>
    <property type="match status" value="1"/>
</dbReference>
<evidence type="ECO:0000259" key="2">
    <source>
        <dbReference type="Pfam" id="PF00646"/>
    </source>
</evidence>
<dbReference type="CDD" id="cd09917">
    <property type="entry name" value="F-box_SF"/>
    <property type="match status" value="1"/>
</dbReference>
<feature type="region of interest" description="Disordered" evidence="1">
    <location>
        <begin position="201"/>
        <end position="223"/>
    </location>
</feature>
<evidence type="ECO:0000256" key="1">
    <source>
        <dbReference type="SAM" id="MobiDB-lite"/>
    </source>
</evidence>
<dbReference type="Proteomes" id="UP001271007">
    <property type="component" value="Unassembled WGS sequence"/>
</dbReference>
<evidence type="ECO:0000313" key="3">
    <source>
        <dbReference type="EMBL" id="KAK3059235.1"/>
    </source>
</evidence>
<gene>
    <name evidence="3" type="ORF">LTR09_000801</name>
</gene>
<dbReference type="Pfam" id="PF00646">
    <property type="entry name" value="F-box"/>
    <property type="match status" value="1"/>
</dbReference>
<proteinExistence type="predicted"/>